<reference evidence="2" key="2">
    <citation type="journal article" date="2021" name="PeerJ">
        <title>Extensive microbial diversity within the chicken gut microbiome revealed by metagenomics and culture.</title>
        <authorList>
            <person name="Gilroy R."/>
            <person name="Ravi A."/>
            <person name="Getino M."/>
            <person name="Pursley I."/>
            <person name="Horton D.L."/>
            <person name="Alikhan N.F."/>
            <person name="Baker D."/>
            <person name="Gharbi K."/>
            <person name="Hall N."/>
            <person name="Watson M."/>
            <person name="Adriaenssens E.M."/>
            <person name="Foster-Nyarko E."/>
            <person name="Jarju S."/>
            <person name="Secka A."/>
            <person name="Antonio M."/>
            <person name="Oren A."/>
            <person name="Chaudhuri R.R."/>
            <person name="La Ragione R."/>
            <person name="Hildebrand F."/>
            <person name="Pallen M.J."/>
        </authorList>
    </citation>
    <scope>NUCLEOTIDE SEQUENCE</scope>
    <source>
        <strain evidence="2">ChiGjej2B2-12916</strain>
    </source>
</reference>
<evidence type="ECO:0000313" key="2">
    <source>
        <dbReference type="EMBL" id="HIQ60238.1"/>
    </source>
</evidence>
<gene>
    <name evidence="2" type="ORF">IAD31_01355</name>
</gene>
<accession>A0A9D0YSY3</accession>
<feature type="transmembrane region" description="Helical" evidence="1">
    <location>
        <begin position="85"/>
        <end position="113"/>
    </location>
</feature>
<dbReference type="Pfam" id="PF22564">
    <property type="entry name" value="HAAS"/>
    <property type="match status" value="1"/>
</dbReference>
<proteinExistence type="predicted"/>
<organism evidence="2 3">
    <name type="scientific">Candidatus Enterenecus faecium</name>
    <dbReference type="NCBI Taxonomy" id="2840780"/>
    <lineage>
        <taxon>Bacteria</taxon>
        <taxon>Bacillati</taxon>
        <taxon>Bacillota</taxon>
        <taxon>Clostridia</taxon>
        <taxon>Eubacteriales</taxon>
        <taxon>Candidatus Enterenecus</taxon>
    </lineage>
</organism>
<feature type="transmembrane region" description="Helical" evidence="1">
    <location>
        <begin position="120"/>
        <end position="141"/>
    </location>
</feature>
<name>A0A9D0YSY3_9FIRM</name>
<dbReference type="AlphaFoldDB" id="A0A9D0YSY3"/>
<keyword evidence="1" id="KW-0812">Transmembrane</keyword>
<sequence>MNKKEFLAALRAGLAGLPEADVQHWLDFYSEIIDDRMEEGMTESEAVADVGCVHDIVTQILSETPLPKLVHAKVKPKRPLKAWEIVLLVLGAPLWVPLLFAGALVVLACYAVLWACIITLYAVDLTAALGGVAGLVGSLLLAPSGELAARVFLLGAGLACLGLAVLLFFVFNQISVWILRLSKKALLALKFRFVQKEAV</sequence>
<evidence type="ECO:0000256" key="1">
    <source>
        <dbReference type="SAM" id="Phobius"/>
    </source>
</evidence>
<keyword evidence="1" id="KW-0472">Membrane</keyword>
<evidence type="ECO:0000313" key="3">
    <source>
        <dbReference type="Proteomes" id="UP000886879"/>
    </source>
</evidence>
<keyword evidence="1" id="KW-1133">Transmembrane helix</keyword>
<dbReference type="Proteomes" id="UP000886879">
    <property type="component" value="Unassembled WGS sequence"/>
</dbReference>
<comment type="caution">
    <text evidence="2">The sequence shown here is derived from an EMBL/GenBank/DDBJ whole genome shotgun (WGS) entry which is preliminary data.</text>
</comment>
<feature type="transmembrane region" description="Helical" evidence="1">
    <location>
        <begin position="147"/>
        <end position="171"/>
    </location>
</feature>
<reference evidence="2" key="1">
    <citation type="submission" date="2020-10" db="EMBL/GenBank/DDBJ databases">
        <authorList>
            <person name="Gilroy R."/>
        </authorList>
    </citation>
    <scope>NUCLEOTIDE SEQUENCE</scope>
    <source>
        <strain evidence="2">ChiGjej2B2-12916</strain>
    </source>
</reference>
<dbReference type="EMBL" id="DVFO01000010">
    <property type="protein sequence ID" value="HIQ60238.1"/>
    <property type="molecule type" value="Genomic_DNA"/>
</dbReference>
<protein>
    <submittedName>
        <fullName evidence="2">DUF1700 domain-containing protein</fullName>
    </submittedName>
</protein>